<accession>A0ABT6CHU8</accession>
<evidence type="ECO:0000313" key="5">
    <source>
        <dbReference type="EMBL" id="MDF8333504.1"/>
    </source>
</evidence>
<keyword evidence="5" id="KW-0808">Transferase</keyword>
<feature type="transmembrane region" description="Helical" evidence="2">
    <location>
        <begin position="284"/>
        <end position="300"/>
    </location>
</feature>
<dbReference type="EMBL" id="JAROCY010000008">
    <property type="protein sequence ID" value="MDF8333504.1"/>
    <property type="molecule type" value="Genomic_DNA"/>
</dbReference>
<dbReference type="InterPro" id="IPR043968">
    <property type="entry name" value="SGNH"/>
</dbReference>
<keyword evidence="5" id="KW-0012">Acyltransferase</keyword>
<feature type="domain" description="SGNH" evidence="4">
    <location>
        <begin position="446"/>
        <end position="677"/>
    </location>
</feature>
<evidence type="ECO:0000259" key="3">
    <source>
        <dbReference type="Pfam" id="PF01757"/>
    </source>
</evidence>
<sequence>MQGVAAGGRPFNGGSAPPGLPTRTSPTGNEPSENPTIANTGYRPEIDGLRAVAVVPVILFHAGLGPFHGGFAGVDVFFAISGFLITRLLVADLQAGAFSIAGFYERRVRRILPALFLVMVACVPFAWAWLLPSQLDDFGKSLVAVCLFASNVLFWREQGYFGADTALKPLLHTWSLAVEEQFYIAFPLLLWALWRWAGGRRWLPAVLGALALASLALSQWSTVHAAQAGFYLAPGRAWELLAGAICALLPEAKVRAGAVRHVPGLAGLGMIAAAVLLFSEDSAFPGLLALLPVGGALLVLRHGGAGTAAGRVLAHPLPRGIGLVSYSAYLWHQPLFTFARAQSAALPGKVEMAALALLAIGLGALSWWFVELPFRRRGAGPLPRRGAVFAGALAGMAVLAGAGVVLHRAHGFPARPAANGTMGALEQRLAINFGLGPECEGRFTLSPACATAEKPDMLLWGDSFAMHLAPGLMAGPRRPALRQMTISSCAPLLDIGLMAAGRDYDPAAARDCIAFDEQVLGWLKANRQVRTVVLASPFTMYSDLAMDRAGHVATATPDRVADALRRTVAAIRATGARVVVIAPPPNDGTNLGQCLARAARNGQLSGDTGSPCDFPRAQAKNYPDALMARIAPVVPVIRLDTMVCPRETCLAQHDGRMIWRDDGHLSIEGSRWLGARYHWAALARQLAR</sequence>
<organism evidence="5 6">
    <name type="scientific">Novosphingobium cyanobacteriorum</name>
    <dbReference type="NCBI Taxonomy" id="3024215"/>
    <lineage>
        <taxon>Bacteria</taxon>
        <taxon>Pseudomonadati</taxon>
        <taxon>Pseudomonadota</taxon>
        <taxon>Alphaproteobacteria</taxon>
        <taxon>Sphingomonadales</taxon>
        <taxon>Sphingomonadaceae</taxon>
        <taxon>Novosphingobium</taxon>
    </lineage>
</organism>
<dbReference type="InterPro" id="IPR050879">
    <property type="entry name" value="Acyltransferase_3"/>
</dbReference>
<feature type="domain" description="Acyltransferase 3" evidence="3">
    <location>
        <begin position="44"/>
        <end position="367"/>
    </location>
</feature>
<feature type="transmembrane region" description="Helical" evidence="2">
    <location>
        <begin position="70"/>
        <end position="90"/>
    </location>
</feature>
<evidence type="ECO:0000256" key="2">
    <source>
        <dbReference type="SAM" id="Phobius"/>
    </source>
</evidence>
<protein>
    <submittedName>
        <fullName evidence="5">Acyltransferase family protein</fullName>
    </submittedName>
</protein>
<proteinExistence type="predicted"/>
<reference evidence="5 6" key="1">
    <citation type="submission" date="2023-03" db="EMBL/GenBank/DDBJ databases">
        <title>Novosphingobium cyanobacteriorum sp. nov., isolated from a eutrophic reservoir during the Microcystis bloom period.</title>
        <authorList>
            <person name="Kang M."/>
            <person name="Le V."/>
            <person name="Ko S.-R."/>
            <person name="Lee S.-A."/>
            <person name="Ahn C.-Y."/>
        </authorList>
    </citation>
    <scope>NUCLEOTIDE SEQUENCE [LARGE SCALE GENOMIC DNA]</scope>
    <source>
        <strain evidence="5 6">HBC54</strain>
    </source>
</reference>
<gene>
    <name evidence="5" type="ORF">POM99_09855</name>
</gene>
<evidence type="ECO:0000313" key="6">
    <source>
        <dbReference type="Proteomes" id="UP001222770"/>
    </source>
</evidence>
<feature type="transmembrane region" description="Helical" evidence="2">
    <location>
        <begin position="352"/>
        <end position="374"/>
    </location>
</feature>
<feature type="transmembrane region" description="Helical" evidence="2">
    <location>
        <begin position="261"/>
        <end position="278"/>
    </location>
</feature>
<feature type="transmembrane region" description="Helical" evidence="2">
    <location>
        <begin position="181"/>
        <end position="197"/>
    </location>
</feature>
<dbReference type="Proteomes" id="UP001222770">
    <property type="component" value="Unassembled WGS sequence"/>
</dbReference>
<feature type="transmembrane region" description="Helical" evidence="2">
    <location>
        <begin position="202"/>
        <end position="222"/>
    </location>
</feature>
<dbReference type="PANTHER" id="PTHR23028">
    <property type="entry name" value="ACETYLTRANSFERASE"/>
    <property type="match status" value="1"/>
</dbReference>
<keyword evidence="6" id="KW-1185">Reference proteome</keyword>
<keyword evidence="2" id="KW-1133">Transmembrane helix</keyword>
<feature type="transmembrane region" description="Helical" evidence="2">
    <location>
        <begin position="386"/>
        <end position="406"/>
    </location>
</feature>
<feature type="compositionally biased region" description="Polar residues" evidence="1">
    <location>
        <begin position="22"/>
        <end position="39"/>
    </location>
</feature>
<feature type="region of interest" description="Disordered" evidence="1">
    <location>
        <begin position="1"/>
        <end position="39"/>
    </location>
</feature>
<dbReference type="PANTHER" id="PTHR23028:SF53">
    <property type="entry name" value="ACYL_TRANSF_3 DOMAIN-CONTAINING PROTEIN"/>
    <property type="match status" value="1"/>
</dbReference>
<dbReference type="Pfam" id="PF19040">
    <property type="entry name" value="SGNH"/>
    <property type="match status" value="1"/>
</dbReference>
<comment type="caution">
    <text evidence="5">The sequence shown here is derived from an EMBL/GenBank/DDBJ whole genome shotgun (WGS) entry which is preliminary data.</text>
</comment>
<feature type="transmembrane region" description="Helical" evidence="2">
    <location>
        <begin position="111"/>
        <end position="130"/>
    </location>
</feature>
<dbReference type="InterPro" id="IPR002656">
    <property type="entry name" value="Acyl_transf_3_dom"/>
</dbReference>
<keyword evidence="2" id="KW-0472">Membrane</keyword>
<name>A0ABT6CHU8_9SPHN</name>
<dbReference type="Pfam" id="PF01757">
    <property type="entry name" value="Acyl_transf_3"/>
    <property type="match status" value="1"/>
</dbReference>
<evidence type="ECO:0000256" key="1">
    <source>
        <dbReference type="SAM" id="MobiDB-lite"/>
    </source>
</evidence>
<dbReference type="GO" id="GO:0016746">
    <property type="term" value="F:acyltransferase activity"/>
    <property type="evidence" value="ECO:0007669"/>
    <property type="project" value="UniProtKB-KW"/>
</dbReference>
<evidence type="ECO:0000259" key="4">
    <source>
        <dbReference type="Pfam" id="PF19040"/>
    </source>
</evidence>
<keyword evidence="2" id="KW-0812">Transmembrane</keyword>
<dbReference type="SUPFAM" id="SSF52266">
    <property type="entry name" value="SGNH hydrolase"/>
    <property type="match status" value="1"/>
</dbReference>